<feature type="transmembrane region" description="Helical" evidence="6">
    <location>
        <begin position="97"/>
        <end position="113"/>
    </location>
</feature>
<dbReference type="GO" id="GO:0016627">
    <property type="term" value="F:oxidoreductase activity, acting on the CH-CH group of donors"/>
    <property type="evidence" value="ECO:0007669"/>
    <property type="project" value="InterPro"/>
</dbReference>
<dbReference type="Proteomes" id="UP000735302">
    <property type="component" value="Unassembled WGS sequence"/>
</dbReference>
<evidence type="ECO:0000256" key="5">
    <source>
        <dbReference type="ARBA" id="ARBA00023136"/>
    </source>
</evidence>
<feature type="transmembrane region" description="Helical" evidence="6">
    <location>
        <begin position="222"/>
        <end position="247"/>
    </location>
</feature>
<keyword evidence="4 6" id="KW-1133">Transmembrane helix</keyword>
<accession>A0AAV4CZF9</accession>
<evidence type="ECO:0000256" key="2">
    <source>
        <dbReference type="ARBA" id="ARBA00007742"/>
    </source>
</evidence>
<evidence type="ECO:0000256" key="3">
    <source>
        <dbReference type="ARBA" id="ARBA00022692"/>
    </source>
</evidence>
<comment type="similarity">
    <text evidence="2">Belongs to the steroid 5-alpha reductase family.</text>
</comment>
<evidence type="ECO:0000256" key="6">
    <source>
        <dbReference type="SAM" id="Phobius"/>
    </source>
</evidence>
<dbReference type="InterPro" id="IPR001104">
    <property type="entry name" value="3-oxo-5_a-steroid_4-DH_C"/>
</dbReference>
<dbReference type="GO" id="GO:0016020">
    <property type="term" value="C:membrane"/>
    <property type="evidence" value="ECO:0007669"/>
    <property type="project" value="UniProtKB-SubCell"/>
</dbReference>
<dbReference type="PANTHER" id="PTHR10556:SF43">
    <property type="entry name" value="STEROID 5-ALPHA-REDUCTASE DET2"/>
    <property type="match status" value="1"/>
</dbReference>
<evidence type="ECO:0000256" key="1">
    <source>
        <dbReference type="ARBA" id="ARBA00004141"/>
    </source>
</evidence>
<comment type="subcellular location">
    <subcellularLocation>
        <location evidence="1">Membrane</location>
        <topology evidence="1">Multi-pass membrane protein</topology>
    </subcellularLocation>
</comment>
<feature type="transmembrane region" description="Helical" evidence="6">
    <location>
        <begin position="125"/>
        <end position="143"/>
    </location>
</feature>
<keyword evidence="9" id="KW-1185">Reference proteome</keyword>
<organism evidence="8 9">
    <name type="scientific">Plakobranchus ocellatus</name>
    <dbReference type="NCBI Taxonomy" id="259542"/>
    <lineage>
        <taxon>Eukaryota</taxon>
        <taxon>Metazoa</taxon>
        <taxon>Spiralia</taxon>
        <taxon>Lophotrochozoa</taxon>
        <taxon>Mollusca</taxon>
        <taxon>Gastropoda</taxon>
        <taxon>Heterobranchia</taxon>
        <taxon>Euthyneura</taxon>
        <taxon>Panpulmonata</taxon>
        <taxon>Sacoglossa</taxon>
        <taxon>Placobranchoidea</taxon>
        <taxon>Plakobranchidae</taxon>
        <taxon>Plakobranchus</taxon>
    </lineage>
</organism>
<dbReference type="AlphaFoldDB" id="A0AAV4CZF9"/>
<proteinExistence type="inferred from homology"/>
<dbReference type="FunFam" id="1.20.120.1630:FF:000014">
    <property type="entry name" value="Steroid 5-alpha reductase, putative"/>
    <property type="match status" value="1"/>
</dbReference>
<keyword evidence="5 6" id="KW-0472">Membrane</keyword>
<reference evidence="8 9" key="1">
    <citation type="journal article" date="2021" name="Elife">
        <title>Chloroplast acquisition without the gene transfer in kleptoplastic sea slugs, Plakobranchus ocellatus.</title>
        <authorList>
            <person name="Maeda T."/>
            <person name="Takahashi S."/>
            <person name="Yoshida T."/>
            <person name="Shimamura S."/>
            <person name="Takaki Y."/>
            <person name="Nagai Y."/>
            <person name="Toyoda A."/>
            <person name="Suzuki Y."/>
            <person name="Arimoto A."/>
            <person name="Ishii H."/>
            <person name="Satoh N."/>
            <person name="Nishiyama T."/>
            <person name="Hasebe M."/>
            <person name="Maruyama T."/>
            <person name="Minagawa J."/>
            <person name="Obokata J."/>
            <person name="Shigenobu S."/>
        </authorList>
    </citation>
    <scope>NUCLEOTIDE SEQUENCE [LARGE SCALE GENOMIC DNA]</scope>
</reference>
<dbReference type="EMBL" id="BLXT01007177">
    <property type="protein sequence ID" value="GFO37126.1"/>
    <property type="molecule type" value="Genomic_DNA"/>
</dbReference>
<evidence type="ECO:0000256" key="4">
    <source>
        <dbReference type="ARBA" id="ARBA00022989"/>
    </source>
</evidence>
<dbReference type="Pfam" id="PF02544">
    <property type="entry name" value="Steroid_dh"/>
    <property type="match status" value="1"/>
</dbReference>
<feature type="transmembrane region" description="Helical" evidence="6">
    <location>
        <begin position="17"/>
        <end position="38"/>
    </location>
</feature>
<dbReference type="PROSITE" id="PS50244">
    <property type="entry name" value="S5A_REDUCTASE"/>
    <property type="match status" value="1"/>
</dbReference>
<name>A0AAV4CZF9_9GAST</name>
<dbReference type="GO" id="GO:0006629">
    <property type="term" value="P:lipid metabolic process"/>
    <property type="evidence" value="ECO:0007669"/>
    <property type="project" value="InterPro"/>
</dbReference>
<dbReference type="InterPro" id="IPR039357">
    <property type="entry name" value="SRD5A/TECR"/>
</dbReference>
<evidence type="ECO:0000313" key="9">
    <source>
        <dbReference type="Proteomes" id="UP000735302"/>
    </source>
</evidence>
<feature type="transmembrane region" description="Helical" evidence="6">
    <location>
        <begin position="64"/>
        <end position="85"/>
    </location>
</feature>
<keyword evidence="3 6" id="KW-0812">Transmembrane</keyword>
<feature type="transmembrane region" description="Helical" evidence="6">
    <location>
        <begin position="163"/>
        <end position="180"/>
    </location>
</feature>
<feature type="domain" description="3-oxo-5-alpha-steroid 4-dehydrogenase C-terminal" evidence="7">
    <location>
        <begin position="134"/>
        <end position="275"/>
    </location>
</feature>
<dbReference type="PANTHER" id="PTHR10556">
    <property type="entry name" value="3-OXO-5-ALPHA-STEROID 4-DEHYDROGENASE"/>
    <property type="match status" value="1"/>
</dbReference>
<comment type="caution">
    <text evidence="8">The sequence shown here is derived from an EMBL/GenBank/DDBJ whole genome shotgun (WGS) entry which is preliminary data.</text>
</comment>
<sequence length="275" mass="32187">MLFEPIPYDFYKYGTTYFWVHFGLVIVGFVLAIITFLSQRLHPAPYGKHDSPDAKWGPLVPQRLAHVMSDAVPGVLWFVLIFFLYSKEHSDKEVINYIFFGLFLVHTVHRGIIHPLLMRYKSSKVAIGICLGALIPNFLYHFLNANHISVARYHDNYYYDPRFILGVLLYVIGFVINRWADWKLRSLRNTKGETSCVGYYIPYGGLYELVSCPNYFGETIQWIGWTLATWSLSGLVWTCFSAATFFARAYHNHMWYKENFENYPPNRRAIVPFIY</sequence>
<gene>
    <name evidence="8" type="ORF">PoB_006363100</name>
</gene>
<evidence type="ECO:0000313" key="8">
    <source>
        <dbReference type="EMBL" id="GFO37126.1"/>
    </source>
</evidence>
<protein>
    <submittedName>
        <fullName evidence="8">3-oxo-5-alpha-steroid 4-dehydrogenase</fullName>
    </submittedName>
</protein>
<dbReference type="Gene3D" id="1.20.120.1630">
    <property type="match status" value="1"/>
</dbReference>
<evidence type="ECO:0000259" key="7">
    <source>
        <dbReference type="Pfam" id="PF02544"/>
    </source>
</evidence>